<dbReference type="Proteomes" id="UP000626109">
    <property type="component" value="Unassembled WGS sequence"/>
</dbReference>
<reference evidence="2" key="1">
    <citation type="submission" date="2021-02" db="EMBL/GenBank/DDBJ databases">
        <authorList>
            <person name="Dougan E. K."/>
            <person name="Rhodes N."/>
            <person name="Thang M."/>
            <person name="Chan C."/>
        </authorList>
    </citation>
    <scope>NUCLEOTIDE SEQUENCE</scope>
</reference>
<organism evidence="2 3">
    <name type="scientific">Polarella glacialis</name>
    <name type="common">Dinoflagellate</name>
    <dbReference type="NCBI Taxonomy" id="89957"/>
    <lineage>
        <taxon>Eukaryota</taxon>
        <taxon>Sar</taxon>
        <taxon>Alveolata</taxon>
        <taxon>Dinophyceae</taxon>
        <taxon>Suessiales</taxon>
        <taxon>Suessiaceae</taxon>
        <taxon>Polarella</taxon>
    </lineage>
</organism>
<proteinExistence type="predicted"/>
<evidence type="ECO:0000256" key="1">
    <source>
        <dbReference type="SAM" id="MobiDB-lite"/>
    </source>
</evidence>
<feature type="non-terminal residue" evidence="2">
    <location>
        <position position="56"/>
    </location>
</feature>
<feature type="compositionally biased region" description="Low complexity" evidence="1">
    <location>
        <begin position="1"/>
        <end position="17"/>
    </location>
</feature>
<evidence type="ECO:0000313" key="3">
    <source>
        <dbReference type="Proteomes" id="UP000626109"/>
    </source>
</evidence>
<dbReference type="EMBL" id="CAJNNW010002772">
    <property type="protein sequence ID" value="CAE8644630.1"/>
    <property type="molecule type" value="Genomic_DNA"/>
</dbReference>
<gene>
    <name evidence="2" type="ORF">PGLA2088_LOCUS3221</name>
</gene>
<evidence type="ECO:0000313" key="2">
    <source>
        <dbReference type="EMBL" id="CAE8644630.1"/>
    </source>
</evidence>
<feature type="non-terminal residue" evidence="2">
    <location>
        <position position="1"/>
    </location>
</feature>
<protein>
    <submittedName>
        <fullName evidence="2">Uncharacterized protein</fullName>
    </submittedName>
</protein>
<comment type="caution">
    <text evidence="2">The sequence shown here is derived from an EMBL/GenBank/DDBJ whole genome shotgun (WGS) entry which is preliminary data.</text>
</comment>
<feature type="region of interest" description="Disordered" evidence="1">
    <location>
        <begin position="1"/>
        <end position="56"/>
    </location>
</feature>
<feature type="compositionally biased region" description="Low complexity" evidence="1">
    <location>
        <begin position="47"/>
        <end position="56"/>
    </location>
</feature>
<feature type="compositionally biased region" description="Gly residues" evidence="1">
    <location>
        <begin position="26"/>
        <end position="46"/>
    </location>
</feature>
<sequence length="56" mass="5769">GTMPGQFGQGPQMQQQPDRTSHLSVLGGGAPSPGMMGGPMMGGGGQNMWPQQQPQM</sequence>
<dbReference type="AlphaFoldDB" id="A0A813I2H4"/>
<name>A0A813I2H4_POLGL</name>
<accession>A0A813I2H4</accession>